<dbReference type="Gene3D" id="1.10.3210.10">
    <property type="entry name" value="Hypothetical protein af1432"/>
    <property type="match status" value="1"/>
</dbReference>
<gene>
    <name evidence="2" type="ORF">FYJ71_07575</name>
</gene>
<evidence type="ECO:0000313" key="3">
    <source>
        <dbReference type="Proteomes" id="UP000440713"/>
    </source>
</evidence>
<dbReference type="RefSeq" id="WP_091994596.1">
    <property type="nucleotide sequence ID" value="NZ_JAQYHJ010000081.1"/>
</dbReference>
<name>A0A6N7XDS3_9FIRM</name>
<dbReference type="InterPro" id="IPR006674">
    <property type="entry name" value="HD_domain"/>
</dbReference>
<dbReference type="Proteomes" id="UP000440713">
    <property type="component" value="Unassembled WGS sequence"/>
</dbReference>
<protein>
    <submittedName>
        <fullName evidence="2">HD domain-containing protein</fullName>
    </submittedName>
</protein>
<evidence type="ECO:0000313" key="2">
    <source>
        <dbReference type="EMBL" id="MST62826.1"/>
    </source>
</evidence>
<reference evidence="2 3" key="1">
    <citation type="submission" date="2019-08" db="EMBL/GenBank/DDBJ databases">
        <title>In-depth cultivation of the pig gut microbiome towards novel bacterial diversity and tailored functional studies.</title>
        <authorList>
            <person name="Wylensek D."/>
            <person name="Hitch T.C.A."/>
            <person name="Clavel T."/>
        </authorList>
    </citation>
    <scope>NUCLEOTIDE SEQUENCE [LARGE SCALE GENOMIC DNA]</scope>
    <source>
        <strain evidence="2 3">WCA-SAB-591-4A-A</strain>
    </source>
</reference>
<evidence type="ECO:0000259" key="1">
    <source>
        <dbReference type="SMART" id="SM00471"/>
    </source>
</evidence>
<comment type="caution">
    <text evidence="2">The sequence shown here is derived from an EMBL/GenBank/DDBJ whole genome shotgun (WGS) entry which is preliminary data.</text>
</comment>
<dbReference type="InterPro" id="IPR003607">
    <property type="entry name" value="HD/PDEase_dom"/>
</dbReference>
<organism evidence="2 3">
    <name type="scientific">Peptostreptococcus porci</name>
    <dbReference type="NCBI Taxonomy" id="2652282"/>
    <lineage>
        <taxon>Bacteria</taxon>
        <taxon>Bacillati</taxon>
        <taxon>Bacillota</taxon>
        <taxon>Clostridia</taxon>
        <taxon>Peptostreptococcales</taxon>
        <taxon>Peptostreptococcaceae</taxon>
        <taxon>Peptostreptococcus</taxon>
    </lineage>
</organism>
<feature type="domain" description="HD/PDEase" evidence="1">
    <location>
        <begin position="31"/>
        <end position="150"/>
    </location>
</feature>
<proteinExistence type="predicted"/>
<dbReference type="SUPFAM" id="SSF109604">
    <property type="entry name" value="HD-domain/PDEase-like"/>
    <property type="match status" value="1"/>
</dbReference>
<dbReference type="SMART" id="SM00471">
    <property type="entry name" value="HDc"/>
    <property type="match status" value="1"/>
</dbReference>
<sequence>MSNYEILIDEILNEFEAGGEFLKLHDFIQHGDTTTYDHCIQVAKYSCQIATRFNLEVDYRAMIRGALLHDYFLYDWHDSEKDAKFHGFTHPYRALSNAKKDYKIGEIEENIIVRHMFPLTVIPPKNLESWLVCVADKICALSEASILIKAVHTYRKAKNIFGLY</sequence>
<keyword evidence="3" id="KW-1185">Reference proteome</keyword>
<accession>A0A6N7XDS3</accession>
<dbReference type="Pfam" id="PF01966">
    <property type="entry name" value="HD"/>
    <property type="match status" value="1"/>
</dbReference>
<dbReference type="EMBL" id="VUNE01000004">
    <property type="protein sequence ID" value="MST62826.1"/>
    <property type="molecule type" value="Genomic_DNA"/>
</dbReference>
<dbReference type="AlphaFoldDB" id="A0A6N7XDS3"/>